<evidence type="ECO:0000313" key="2">
    <source>
        <dbReference type="EMBL" id="GEO42281.1"/>
    </source>
</evidence>
<protein>
    <recommendedName>
        <fullName evidence="4">Lipoprotein</fullName>
    </recommendedName>
</protein>
<dbReference type="AlphaFoldDB" id="A0A512E0M6"/>
<feature type="chain" id="PRO_5022134711" description="Lipoprotein" evidence="1">
    <location>
        <begin position="25"/>
        <end position="159"/>
    </location>
</feature>
<reference evidence="2 3" key="1">
    <citation type="submission" date="2019-07" db="EMBL/GenBank/DDBJ databases">
        <title>Whole genome shotgun sequence of Skermanella aerolata NBRC 106429.</title>
        <authorList>
            <person name="Hosoyama A."/>
            <person name="Uohara A."/>
            <person name="Ohji S."/>
            <person name="Ichikawa N."/>
        </authorList>
    </citation>
    <scope>NUCLEOTIDE SEQUENCE [LARGE SCALE GENOMIC DNA]</scope>
    <source>
        <strain evidence="2 3">NBRC 106429</strain>
    </source>
</reference>
<sequence>MNRPSTLNAGLLLPLAALALASCANPNADKAADARQVLVGMPKETLLSCAGVPQRSATVDNSEFLTYTSSDYSGGGPSTSFGVAGGSGGSGVGIGFGFPLFGGGGGYSSSCEANFTVRNGVVQQLNYTGSSGSSASLGQCYRIVENCLALVPQSTRPPG</sequence>
<evidence type="ECO:0000256" key="1">
    <source>
        <dbReference type="SAM" id="SignalP"/>
    </source>
</evidence>
<name>A0A512E0M6_9PROT</name>
<evidence type="ECO:0008006" key="4">
    <source>
        <dbReference type="Google" id="ProtNLM"/>
    </source>
</evidence>
<comment type="caution">
    <text evidence="2">The sequence shown here is derived from an EMBL/GenBank/DDBJ whole genome shotgun (WGS) entry which is preliminary data.</text>
</comment>
<dbReference type="OrthoDB" id="7348069at2"/>
<evidence type="ECO:0000313" key="3">
    <source>
        <dbReference type="Proteomes" id="UP000321523"/>
    </source>
</evidence>
<feature type="signal peptide" evidence="1">
    <location>
        <begin position="1"/>
        <end position="24"/>
    </location>
</feature>
<keyword evidence="3" id="KW-1185">Reference proteome</keyword>
<dbReference type="PROSITE" id="PS51257">
    <property type="entry name" value="PROKAR_LIPOPROTEIN"/>
    <property type="match status" value="1"/>
</dbReference>
<dbReference type="RefSeq" id="WP_044435479.1">
    <property type="nucleotide sequence ID" value="NZ_BJYZ01000038.1"/>
</dbReference>
<proteinExistence type="predicted"/>
<keyword evidence="1" id="KW-0732">Signal</keyword>
<dbReference type="Proteomes" id="UP000321523">
    <property type="component" value="Unassembled WGS sequence"/>
</dbReference>
<gene>
    <name evidence="2" type="ORF">SAE02_64290</name>
</gene>
<dbReference type="EMBL" id="BJYZ01000038">
    <property type="protein sequence ID" value="GEO42281.1"/>
    <property type="molecule type" value="Genomic_DNA"/>
</dbReference>
<accession>A0A512E0M6</accession>
<organism evidence="2 3">
    <name type="scientific">Skermanella aerolata</name>
    <dbReference type="NCBI Taxonomy" id="393310"/>
    <lineage>
        <taxon>Bacteria</taxon>
        <taxon>Pseudomonadati</taxon>
        <taxon>Pseudomonadota</taxon>
        <taxon>Alphaproteobacteria</taxon>
        <taxon>Rhodospirillales</taxon>
        <taxon>Azospirillaceae</taxon>
        <taxon>Skermanella</taxon>
    </lineage>
</organism>